<dbReference type="Gene3D" id="3.40.47.10">
    <property type="match status" value="1"/>
</dbReference>
<evidence type="ECO:0000256" key="5">
    <source>
        <dbReference type="ARBA" id="ARBA00023098"/>
    </source>
</evidence>
<organism evidence="12 13">
    <name type="scientific">Enterococcus italicus (strain DSM 15952 / CCUG 50447 / LMG 22039 / TP 1.5)</name>
    <dbReference type="NCBI Taxonomy" id="888064"/>
    <lineage>
        <taxon>Bacteria</taxon>
        <taxon>Bacillati</taxon>
        <taxon>Bacillota</taxon>
        <taxon>Bacilli</taxon>
        <taxon>Lactobacillales</taxon>
        <taxon>Enterococcaceae</taxon>
        <taxon>Enterococcus</taxon>
    </lineage>
</organism>
<dbReference type="GO" id="GO:0004315">
    <property type="term" value="F:3-oxoacyl-[acyl-carrier-protein] synthase activity"/>
    <property type="evidence" value="ECO:0007669"/>
    <property type="project" value="InterPro"/>
</dbReference>
<dbReference type="InterPro" id="IPR016039">
    <property type="entry name" value="Thiolase-like"/>
</dbReference>
<accession>E6LGT8</accession>
<feature type="active site" evidence="9">
    <location>
        <position position="275"/>
    </location>
</feature>
<evidence type="ECO:0000256" key="6">
    <source>
        <dbReference type="ARBA" id="ARBA00023160"/>
    </source>
</evidence>
<comment type="pathway">
    <text evidence="9">Lipid metabolism; fatty acid biosynthesis.</text>
</comment>
<dbReference type="Pfam" id="PF08545">
    <property type="entry name" value="ACP_syn_III"/>
    <property type="match status" value="1"/>
</dbReference>
<comment type="similarity">
    <text evidence="1 9">Belongs to the thiolase-like superfamily. FabH family.</text>
</comment>
<comment type="function">
    <text evidence="9">Catalyzes the condensation reaction of fatty acid synthesis by the addition to an acyl acceptor of two carbons from malonyl-ACP. Catalyzes the first condensation reaction which initiates fatty acid synthesis and may therefore play a role in governing the total rate of fatty acid production. Possesses both acetoacetyl-ACP synthase and acetyl transacylase activities. Its substrate specificity determines the biosynthesis of branched-chain and/or straight-chain of fatty acids.</text>
</comment>
<dbReference type="InterPro" id="IPR013747">
    <property type="entry name" value="ACP_syn_III_C"/>
</dbReference>
<comment type="subcellular location">
    <subcellularLocation>
        <location evidence="9">Cytoplasm</location>
    </subcellularLocation>
</comment>
<evidence type="ECO:0000256" key="9">
    <source>
        <dbReference type="HAMAP-Rule" id="MF_01815"/>
    </source>
</evidence>
<evidence type="ECO:0000313" key="13">
    <source>
        <dbReference type="Proteomes" id="UP000010296"/>
    </source>
</evidence>
<proteinExistence type="inferred from homology"/>
<evidence type="ECO:0000259" key="10">
    <source>
        <dbReference type="Pfam" id="PF08541"/>
    </source>
</evidence>
<protein>
    <recommendedName>
        <fullName evidence="9">Beta-ketoacyl-[acyl-carrier-protein] synthase III</fullName>
        <shortName evidence="9">Beta-ketoacyl-ACP synthase III</shortName>
        <shortName evidence="9">KAS III</shortName>
        <ecNumber evidence="9">2.3.1.180</ecNumber>
    </recommendedName>
    <alternativeName>
        <fullName evidence="9">3-oxoacyl-[acyl-carrier-protein] synthase 3</fullName>
    </alternativeName>
    <alternativeName>
        <fullName evidence="9">3-oxoacyl-[acyl-carrier-protein] synthase III</fullName>
    </alternativeName>
</protein>
<dbReference type="UniPathway" id="UPA00094"/>
<dbReference type="Pfam" id="PF08541">
    <property type="entry name" value="ACP_syn_III_C"/>
    <property type="match status" value="1"/>
</dbReference>
<evidence type="ECO:0000256" key="3">
    <source>
        <dbReference type="ARBA" id="ARBA00022679"/>
    </source>
</evidence>
<keyword evidence="6 9" id="KW-0275">Fatty acid biosynthesis</keyword>
<evidence type="ECO:0000256" key="4">
    <source>
        <dbReference type="ARBA" id="ARBA00022832"/>
    </source>
</evidence>
<dbReference type="PANTHER" id="PTHR43091:SF1">
    <property type="entry name" value="BETA-KETOACYL-[ACYL-CARRIER-PROTEIN] SYNTHASE III, CHLOROPLASTIC"/>
    <property type="match status" value="1"/>
</dbReference>
<dbReference type="GO" id="GO:0006633">
    <property type="term" value="P:fatty acid biosynthetic process"/>
    <property type="evidence" value="ECO:0007669"/>
    <property type="project" value="UniProtKB-UniRule"/>
</dbReference>
<feature type="domain" description="Beta-ketoacyl-[acyl-carrier-protein] synthase III C-terminal" evidence="10">
    <location>
        <begin position="236"/>
        <end position="319"/>
    </location>
</feature>
<dbReference type="InterPro" id="IPR004655">
    <property type="entry name" value="FabH"/>
</dbReference>
<dbReference type="PATRIC" id="fig|888064.11.peg.23"/>
<comment type="domain">
    <text evidence="9">The last Arg residue of the ACP-binding site is essential for the weak association between ACP/AcpP and FabH.</text>
</comment>
<sequence>MDEMVSYGRITATASYLPPKVVTNDDLAKVMETSDEWIASRTGIRQRHIAENENTSDLCIHVANTLLQKVKKQSSDLDFIIIATMTPDYHTPSVACMVQGAIQATNAYAFDISVACSGFVYALSLANKLIQTGAKCGLVIGGEVLSKMLDWQDRSTAVLFGDGAAGVVLEASDQPMIVKEKLYSNGSLGQALTSGLVETTDYQKTVHPLQMEGRAIFDFATRTVVQSVKELLADEAQSVDYFLLHQANARILDIFAKKLQVPREKFLQNIQHYGNTSAATIPLLLDEAVGDGTIILGGKQKIILTGFGGGLTWGNLLLQV</sequence>
<keyword evidence="7 9" id="KW-0511">Multifunctional enzyme</keyword>
<comment type="caution">
    <text evidence="12">The sequence shown here is derived from an EMBL/GenBank/DDBJ whole genome shotgun (WGS) entry which is preliminary data.</text>
</comment>
<comment type="subunit">
    <text evidence="9">Homodimer.</text>
</comment>
<dbReference type="CDD" id="cd00830">
    <property type="entry name" value="KAS_III"/>
    <property type="match status" value="1"/>
</dbReference>
<evidence type="ECO:0000313" key="12">
    <source>
        <dbReference type="EMBL" id="EFU73462.1"/>
    </source>
</evidence>
<keyword evidence="3 9" id="KW-0808">Transferase</keyword>
<gene>
    <name evidence="12" type="primary">fabHA</name>
    <name evidence="9" type="synonym">fabH</name>
    <name evidence="12" type="ORF">HMPREF9088_1578</name>
</gene>
<dbReference type="EMBL" id="AEPV01000066">
    <property type="protein sequence ID" value="EFU73462.1"/>
    <property type="molecule type" value="Genomic_DNA"/>
</dbReference>
<keyword evidence="8 9" id="KW-0012">Acyltransferase</keyword>
<dbReference type="eggNOG" id="COG0332">
    <property type="taxonomic scope" value="Bacteria"/>
</dbReference>
<keyword evidence="5 9" id="KW-0443">Lipid metabolism</keyword>
<reference evidence="12 13" key="1">
    <citation type="submission" date="2010-12" db="EMBL/GenBank/DDBJ databases">
        <authorList>
            <person name="Muzny D."/>
            <person name="Qin X."/>
            <person name="Deng J."/>
            <person name="Jiang H."/>
            <person name="Liu Y."/>
            <person name="Qu J."/>
            <person name="Song X.-Z."/>
            <person name="Zhang L."/>
            <person name="Thornton R."/>
            <person name="Coyle M."/>
            <person name="Francisco L."/>
            <person name="Jackson L."/>
            <person name="Javaid M."/>
            <person name="Korchina V."/>
            <person name="Kovar C."/>
            <person name="Mata R."/>
            <person name="Mathew T."/>
            <person name="Ngo R."/>
            <person name="Nguyen L."/>
            <person name="Nguyen N."/>
            <person name="Okwuonu G."/>
            <person name="Ongeri F."/>
            <person name="Pham C."/>
            <person name="Simmons D."/>
            <person name="Wilczek-Boney K."/>
            <person name="Hale W."/>
            <person name="Jakkamsetti A."/>
            <person name="Pham P."/>
            <person name="Ruth R."/>
            <person name="San Lucas F."/>
            <person name="Warren J."/>
            <person name="Zhang J."/>
            <person name="Zhao Z."/>
            <person name="Zhou C."/>
            <person name="Zhu D."/>
            <person name="Lee S."/>
            <person name="Bess C."/>
            <person name="Blankenburg K."/>
            <person name="Forbes L."/>
            <person name="Fu Q."/>
            <person name="Gubbala S."/>
            <person name="Hirani K."/>
            <person name="Jayaseelan J.C."/>
            <person name="Lara F."/>
            <person name="Munidasa M."/>
            <person name="Palculict T."/>
            <person name="Patil S."/>
            <person name="Pu L.-L."/>
            <person name="Saada N."/>
            <person name="Tang L."/>
            <person name="Weissenberger G."/>
            <person name="Zhu Y."/>
            <person name="Hemphill L."/>
            <person name="Shang Y."/>
            <person name="Youmans B."/>
            <person name="Ayvaz T."/>
            <person name="Ross M."/>
            <person name="Santibanez J."/>
            <person name="Aqrawi P."/>
            <person name="Gross S."/>
            <person name="Joshi V."/>
            <person name="Fowler G."/>
            <person name="Nazareth L."/>
            <person name="Reid J."/>
            <person name="Worley K."/>
            <person name="Petrosino J."/>
            <person name="Highlander S."/>
            <person name="Gibbs R."/>
        </authorList>
    </citation>
    <scope>NUCLEOTIDE SEQUENCE [LARGE SCALE GENOMIC DNA]</scope>
    <source>
        <strain evidence="13">DSM 15952 / CCUG 50447 / LMG 22039 / TP 1.5</strain>
    </source>
</reference>
<feature type="region of interest" description="ACP-binding" evidence="9">
    <location>
        <begin position="246"/>
        <end position="250"/>
    </location>
</feature>
<dbReference type="GO" id="GO:0005737">
    <property type="term" value="C:cytoplasm"/>
    <property type="evidence" value="ECO:0007669"/>
    <property type="project" value="UniProtKB-SubCell"/>
</dbReference>
<dbReference type="NCBIfam" id="TIGR00747">
    <property type="entry name" value="fabH"/>
    <property type="match status" value="1"/>
</dbReference>
<dbReference type="InterPro" id="IPR013751">
    <property type="entry name" value="ACP_syn_III_N"/>
</dbReference>
<dbReference type="PANTHER" id="PTHR43091">
    <property type="entry name" value="3-OXOACYL-[ACYL-CARRIER-PROTEIN] SYNTHASE"/>
    <property type="match status" value="1"/>
</dbReference>
<name>E6LGT8_ENTI1</name>
<dbReference type="Proteomes" id="UP000010296">
    <property type="component" value="Unassembled WGS sequence"/>
</dbReference>
<dbReference type="STRING" id="888064.HMPREF9088_1578"/>
<dbReference type="EC" id="2.3.1.180" evidence="9"/>
<feature type="active site" evidence="9">
    <location>
        <position position="116"/>
    </location>
</feature>
<evidence type="ECO:0000256" key="7">
    <source>
        <dbReference type="ARBA" id="ARBA00023268"/>
    </source>
</evidence>
<dbReference type="SUPFAM" id="SSF53901">
    <property type="entry name" value="Thiolase-like"/>
    <property type="match status" value="1"/>
</dbReference>
<feature type="active site" evidence="9">
    <location>
        <position position="245"/>
    </location>
</feature>
<dbReference type="HAMAP" id="MF_01815">
    <property type="entry name" value="FabH"/>
    <property type="match status" value="1"/>
</dbReference>
<dbReference type="HOGENOM" id="CLU_039592_4_1_9"/>
<keyword evidence="13" id="KW-1185">Reference proteome</keyword>
<dbReference type="AlphaFoldDB" id="E6LGT8"/>
<keyword evidence="2 9" id="KW-0444">Lipid biosynthesis</keyword>
<evidence type="ECO:0000256" key="1">
    <source>
        <dbReference type="ARBA" id="ARBA00008642"/>
    </source>
</evidence>
<dbReference type="GO" id="GO:0033818">
    <property type="term" value="F:beta-ketoacyl-acyl-carrier-protein synthase III activity"/>
    <property type="evidence" value="ECO:0007669"/>
    <property type="project" value="UniProtKB-UniRule"/>
</dbReference>
<feature type="domain" description="Beta-ketoacyl-[acyl-carrier-protein] synthase III N-terminal" evidence="11">
    <location>
        <begin position="110"/>
        <end position="186"/>
    </location>
</feature>
<evidence type="ECO:0000259" key="11">
    <source>
        <dbReference type="Pfam" id="PF08545"/>
    </source>
</evidence>
<dbReference type="NCBIfam" id="NF006829">
    <property type="entry name" value="PRK09352.1"/>
    <property type="match status" value="1"/>
</dbReference>
<evidence type="ECO:0000256" key="8">
    <source>
        <dbReference type="ARBA" id="ARBA00023315"/>
    </source>
</evidence>
<keyword evidence="9" id="KW-0963">Cytoplasm</keyword>
<evidence type="ECO:0000256" key="2">
    <source>
        <dbReference type="ARBA" id="ARBA00022516"/>
    </source>
</evidence>
<keyword evidence="4 9" id="KW-0276">Fatty acid metabolism</keyword>
<comment type="catalytic activity">
    <reaction evidence="9">
        <text>malonyl-[ACP] + acetyl-CoA + H(+) = 3-oxobutanoyl-[ACP] + CO2 + CoA</text>
        <dbReference type="Rhea" id="RHEA:12080"/>
        <dbReference type="Rhea" id="RHEA-COMP:9623"/>
        <dbReference type="Rhea" id="RHEA-COMP:9625"/>
        <dbReference type="ChEBI" id="CHEBI:15378"/>
        <dbReference type="ChEBI" id="CHEBI:16526"/>
        <dbReference type="ChEBI" id="CHEBI:57287"/>
        <dbReference type="ChEBI" id="CHEBI:57288"/>
        <dbReference type="ChEBI" id="CHEBI:78449"/>
        <dbReference type="ChEBI" id="CHEBI:78450"/>
        <dbReference type="EC" id="2.3.1.180"/>
    </reaction>
</comment>